<protein>
    <recommendedName>
        <fullName evidence="3">GH16 domain-containing protein</fullName>
    </recommendedName>
</protein>
<dbReference type="RefSeq" id="WP_205967421.1">
    <property type="nucleotide sequence ID" value="NZ_BMGZ01000001.1"/>
</dbReference>
<comment type="similarity">
    <text evidence="1">Belongs to the glycosyl hydrolase 16 family.</text>
</comment>
<dbReference type="GO" id="GO:0004553">
    <property type="term" value="F:hydrolase activity, hydrolyzing O-glycosyl compounds"/>
    <property type="evidence" value="ECO:0007669"/>
    <property type="project" value="InterPro"/>
</dbReference>
<feature type="signal peptide" evidence="2">
    <location>
        <begin position="1"/>
        <end position="30"/>
    </location>
</feature>
<accession>A0A8J3A1T8</accession>
<dbReference type="PROSITE" id="PS51762">
    <property type="entry name" value="GH16_2"/>
    <property type="match status" value="1"/>
</dbReference>
<evidence type="ECO:0000256" key="1">
    <source>
        <dbReference type="ARBA" id="ARBA00006865"/>
    </source>
</evidence>
<evidence type="ECO:0000256" key="2">
    <source>
        <dbReference type="SAM" id="SignalP"/>
    </source>
</evidence>
<evidence type="ECO:0000313" key="4">
    <source>
        <dbReference type="EMBL" id="GGH96732.1"/>
    </source>
</evidence>
<feature type="domain" description="GH16" evidence="3">
    <location>
        <begin position="44"/>
        <end position="302"/>
    </location>
</feature>
<dbReference type="PROSITE" id="PS51257">
    <property type="entry name" value="PROKAR_LIPOPROTEIN"/>
    <property type="match status" value="1"/>
</dbReference>
<dbReference type="InterPro" id="IPR013320">
    <property type="entry name" value="ConA-like_dom_sf"/>
</dbReference>
<dbReference type="Gene3D" id="2.60.120.200">
    <property type="match status" value="1"/>
</dbReference>
<name>A0A8J3A1T8_9PROT</name>
<dbReference type="GO" id="GO:0005975">
    <property type="term" value="P:carbohydrate metabolic process"/>
    <property type="evidence" value="ECO:0007669"/>
    <property type="project" value="InterPro"/>
</dbReference>
<dbReference type="PANTHER" id="PTHR10963">
    <property type="entry name" value="GLYCOSYL HYDROLASE-RELATED"/>
    <property type="match status" value="1"/>
</dbReference>
<dbReference type="PANTHER" id="PTHR10963:SF55">
    <property type="entry name" value="GLYCOSIDE HYDROLASE FAMILY 16 PROTEIN"/>
    <property type="match status" value="1"/>
</dbReference>
<dbReference type="Pfam" id="PF00722">
    <property type="entry name" value="Glyco_hydro_16"/>
    <property type="match status" value="1"/>
</dbReference>
<reference evidence="4" key="2">
    <citation type="submission" date="2020-09" db="EMBL/GenBank/DDBJ databases">
        <authorList>
            <person name="Sun Q."/>
            <person name="Zhou Y."/>
        </authorList>
    </citation>
    <scope>NUCLEOTIDE SEQUENCE</scope>
    <source>
        <strain evidence="4">CGMCC 1.14984</strain>
    </source>
</reference>
<reference evidence="4" key="1">
    <citation type="journal article" date="2014" name="Int. J. Syst. Evol. Microbiol.">
        <title>Complete genome sequence of Corynebacterium casei LMG S-19264T (=DSM 44701T), isolated from a smear-ripened cheese.</title>
        <authorList>
            <consortium name="US DOE Joint Genome Institute (JGI-PGF)"/>
            <person name="Walter F."/>
            <person name="Albersmeier A."/>
            <person name="Kalinowski J."/>
            <person name="Ruckert C."/>
        </authorList>
    </citation>
    <scope>NUCLEOTIDE SEQUENCE</scope>
    <source>
        <strain evidence="4">CGMCC 1.14984</strain>
    </source>
</reference>
<evidence type="ECO:0000313" key="5">
    <source>
        <dbReference type="Proteomes" id="UP000621856"/>
    </source>
</evidence>
<comment type="caution">
    <text evidence="4">The sequence shown here is derived from an EMBL/GenBank/DDBJ whole genome shotgun (WGS) entry which is preliminary data.</text>
</comment>
<dbReference type="InterPro" id="IPR000757">
    <property type="entry name" value="Beta-glucanase-like"/>
</dbReference>
<gene>
    <name evidence="4" type="ORF">GCM10011355_16330</name>
</gene>
<dbReference type="InterPro" id="IPR050546">
    <property type="entry name" value="Glycosyl_Hydrlase_16"/>
</dbReference>
<proteinExistence type="inferred from homology"/>
<feature type="chain" id="PRO_5035269570" description="GH16 domain-containing protein" evidence="2">
    <location>
        <begin position="31"/>
        <end position="302"/>
    </location>
</feature>
<keyword evidence="2" id="KW-0732">Signal</keyword>
<evidence type="ECO:0000259" key="3">
    <source>
        <dbReference type="PROSITE" id="PS51762"/>
    </source>
</evidence>
<dbReference type="CDD" id="cd08023">
    <property type="entry name" value="GH16_laminarinase_like"/>
    <property type="match status" value="1"/>
</dbReference>
<dbReference type="SUPFAM" id="SSF49899">
    <property type="entry name" value="Concanavalin A-like lectins/glucanases"/>
    <property type="match status" value="1"/>
</dbReference>
<dbReference type="AlphaFoldDB" id="A0A8J3A1T8"/>
<sequence>MALSLHRSHMFKASLLAMASGFAIVGCATADDDMNLGAKEASKVSYKLEQSPPAGYDLVWADEFNGDGLPDSSKWAYDTHANKGGWYNNELQYYSDARLKNSRQEDGVLIIEAHAEELDDMDDWGGQEFTSARLITNGKQTWTYGFYEISAKLPCAYGSWPAIWTLGTAEDKNWPEIGEIDIMEHVGRDPGTVHGTLHTKDFNHTINTQRANQIYVEDVCEAFHRYQLHWTPEKIAIGMDDEMYFELKNNGEGYGSWPFDDPHYLLLNVAVGGWGGEPDQIDKADFPVRMEVDYVRVWQEAE</sequence>
<dbReference type="Proteomes" id="UP000621856">
    <property type="component" value="Unassembled WGS sequence"/>
</dbReference>
<dbReference type="EMBL" id="BMGZ01000001">
    <property type="protein sequence ID" value="GGH96732.1"/>
    <property type="molecule type" value="Genomic_DNA"/>
</dbReference>
<organism evidence="4 5">
    <name type="scientific">Aquisalinus luteolus</name>
    <dbReference type="NCBI Taxonomy" id="1566827"/>
    <lineage>
        <taxon>Bacteria</taxon>
        <taxon>Pseudomonadati</taxon>
        <taxon>Pseudomonadota</taxon>
        <taxon>Alphaproteobacteria</taxon>
        <taxon>Parvularculales</taxon>
        <taxon>Parvularculaceae</taxon>
        <taxon>Aquisalinus</taxon>
    </lineage>
</organism>